<proteinExistence type="predicted"/>
<organism evidence="4 5">
    <name type="scientific">Triticum urartu</name>
    <name type="common">Red wild einkorn</name>
    <name type="synonym">Crithodium urartu</name>
    <dbReference type="NCBI Taxonomy" id="4572"/>
    <lineage>
        <taxon>Eukaryota</taxon>
        <taxon>Viridiplantae</taxon>
        <taxon>Streptophyta</taxon>
        <taxon>Embryophyta</taxon>
        <taxon>Tracheophyta</taxon>
        <taxon>Spermatophyta</taxon>
        <taxon>Magnoliopsida</taxon>
        <taxon>Liliopsida</taxon>
        <taxon>Poales</taxon>
        <taxon>Poaceae</taxon>
        <taxon>BOP clade</taxon>
        <taxon>Pooideae</taxon>
        <taxon>Triticodae</taxon>
        <taxon>Triticeae</taxon>
        <taxon>Triticinae</taxon>
        <taxon>Triticum</taxon>
    </lineage>
</organism>
<reference evidence="5" key="1">
    <citation type="journal article" date="2013" name="Nature">
        <title>Draft genome of the wheat A-genome progenitor Triticum urartu.</title>
        <authorList>
            <person name="Ling H.Q."/>
            <person name="Zhao S."/>
            <person name="Liu D."/>
            <person name="Wang J."/>
            <person name="Sun H."/>
            <person name="Zhang C."/>
            <person name="Fan H."/>
            <person name="Li D."/>
            <person name="Dong L."/>
            <person name="Tao Y."/>
            <person name="Gao C."/>
            <person name="Wu H."/>
            <person name="Li Y."/>
            <person name="Cui Y."/>
            <person name="Guo X."/>
            <person name="Zheng S."/>
            <person name="Wang B."/>
            <person name="Yu K."/>
            <person name="Liang Q."/>
            <person name="Yang W."/>
            <person name="Lou X."/>
            <person name="Chen J."/>
            <person name="Feng M."/>
            <person name="Jian J."/>
            <person name="Zhang X."/>
            <person name="Luo G."/>
            <person name="Jiang Y."/>
            <person name="Liu J."/>
            <person name="Wang Z."/>
            <person name="Sha Y."/>
            <person name="Zhang B."/>
            <person name="Wu H."/>
            <person name="Tang D."/>
            <person name="Shen Q."/>
            <person name="Xue P."/>
            <person name="Zou S."/>
            <person name="Wang X."/>
            <person name="Liu X."/>
            <person name="Wang F."/>
            <person name="Yang Y."/>
            <person name="An X."/>
            <person name="Dong Z."/>
            <person name="Zhang K."/>
            <person name="Zhang X."/>
            <person name="Luo M.C."/>
            <person name="Dvorak J."/>
            <person name="Tong Y."/>
            <person name="Wang J."/>
            <person name="Yang H."/>
            <person name="Li Z."/>
            <person name="Wang D."/>
            <person name="Zhang A."/>
            <person name="Wang J."/>
        </authorList>
    </citation>
    <scope>NUCLEOTIDE SEQUENCE</scope>
    <source>
        <strain evidence="5">cv. G1812</strain>
    </source>
</reference>
<reference evidence="4" key="3">
    <citation type="submission" date="2022-06" db="UniProtKB">
        <authorList>
            <consortium name="EnsemblPlants"/>
        </authorList>
    </citation>
    <scope>IDENTIFICATION</scope>
</reference>
<dbReference type="InterPro" id="IPR036188">
    <property type="entry name" value="FAD/NAD-bd_sf"/>
</dbReference>
<accession>A0A8R7QI45</accession>
<evidence type="ECO:0000256" key="3">
    <source>
        <dbReference type="ARBA" id="ARBA00023002"/>
    </source>
</evidence>
<dbReference type="InterPro" id="IPR050346">
    <property type="entry name" value="FMO-like"/>
</dbReference>
<dbReference type="PANTHER" id="PTHR23023">
    <property type="entry name" value="DIMETHYLANILINE MONOOXYGENASE"/>
    <property type="match status" value="1"/>
</dbReference>
<dbReference type="SUPFAM" id="SSF51905">
    <property type="entry name" value="FAD/NAD(P)-binding domain"/>
    <property type="match status" value="1"/>
</dbReference>
<keyword evidence="5" id="KW-1185">Reference proteome</keyword>
<keyword evidence="2" id="KW-0274">FAD</keyword>
<keyword evidence="1" id="KW-0285">Flavoprotein</keyword>
<dbReference type="AlphaFoldDB" id="A0A8R7QI45"/>
<keyword evidence="3" id="KW-0560">Oxidoreductase</keyword>
<dbReference type="Gramene" id="TuG1812G0500003762.01.T01">
    <property type="protein sequence ID" value="TuG1812G0500003762.01.T01.cds428310"/>
    <property type="gene ID" value="TuG1812G0500003762.01"/>
</dbReference>
<evidence type="ECO:0008006" key="6">
    <source>
        <dbReference type="Google" id="ProtNLM"/>
    </source>
</evidence>
<evidence type="ECO:0000313" key="5">
    <source>
        <dbReference type="Proteomes" id="UP000015106"/>
    </source>
</evidence>
<evidence type="ECO:0000256" key="1">
    <source>
        <dbReference type="ARBA" id="ARBA00022630"/>
    </source>
</evidence>
<dbReference type="EnsemblPlants" id="TuG1812G0500003762.01.T01">
    <property type="protein sequence ID" value="TuG1812G0500003762.01.T01.cds428310"/>
    <property type="gene ID" value="TuG1812G0500003762.01"/>
</dbReference>
<name>A0A8R7QI45_TRIUA</name>
<dbReference type="GO" id="GO:0016491">
    <property type="term" value="F:oxidoreductase activity"/>
    <property type="evidence" value="ECO:0007669"/>
    <property type="project" value="UniProtKB-KW"/>
</dbReference>
<protein>
    <recommendedName>
        <fullName evidence="6">Flavin-containing monooxygenase</fullName>
    </recommendedName>
</protein>
<evidence type="ECO:0000256" key="2">
    <source>
        <dbReference type="ARBA" id="ARBA00022827"/>
    </source>
</evidence>
<dbReference type="Proteomes" id="UP000015106">
    <property type="component" value="Chromosome 5"/>
</dbReference>
<reference evidence="4" key="2">
    <citation type="submission" date="2018-03" db="EMBL/GenBank/DDBJ databases">
        <title>The Triticum urartu genome reveals the dynamic nature of wheat genome evolution.</title>
        <authorList>
            <person name="Ling H."/>
            <person name="Ma B."/>
            <person name="Shi X."/>
            <person name="Liu H."/>
            <person name="Dong L."/>
            <person name="Sun H."/>
            <person name="Cao Y."/>
            <person name="Gao Q."/>
            <person name="Zheng S."/>
            <person name="Li Y."/>
            <person name="Yu Y."/>
            <person name="Du H."/>
            <person name="Qi M."/>
            <person name="Li Y."/>
            <person name="Yu H."/>
            <person name="Cui Y."/>
            <person name="Wang N."/>
            <person name="Chen C."/>
            <person name="Wu H."/>
            <person name="Zhao Y."/>
            <person name="Zhang J."/>
            <person name="Li Y."/>
            <person name="Zhou W."/>
            <person name="Zhang B."/>
            <person name="Hu W."/>
            <person name="Eijk M."/>
            <person name="Tang J."/>
            <person name="Witsenboer H."/>
            <person name="Zhao S."/>
            <person name="Li Z."/>
            <person name="Zhang A."/>
            <person name="Wang D."/>
            <person name="Liang C."/>
        </authorList>
    </citation>
    <scope>NUCLEOTIDE SEQUENCE [LARGE SCALE GENOMIC DNA]</scope>
    <source>
        <strain evidence="4">cv. G1812</strain>
    </source>
</reference>
<evidence type="ECO:0000313" key="4">
    <source>
        <dbReference type="EnsemblPlants" id="TuG1812G0500003762.01.T01.cds428310"/>
    </source>
</evidence>
<sequence length="91" mass="11122">MHSKWLAHFLDGAFQLPSIKSMELDIMEWDEYMKRYSREYFRRSCVGALHIWYNDQLCQDMGCEPRRKKGFFADWLMPYLPSDYKDIDLKK</sequence>